<evidence type="ECO:0000313" key="2">
    <source>
        <dbReference type="EMBL" id="QAA34772.1"/>
    </source>
</evidence>
<dbReference type="Pfam" id="PF05504">
    <property type="entry name" value="Spore_GerAC"/>
    <property type="match status" value="1"/>
</dbReference>
<dbReference type="AlphaFoldDB" id="A0A410E0B0"/>
<dbReference type="InterPro" id="IPR008844">
    <property type="entry name" value="Spore_GerAC-like"/>
</dbReference>
<dbReference type="RefSeq" id="WP_128215484.1">
    <property type="nucleotide sequence ID" value="NZ_CP025746.1"/>
</dbReference>
<evidence type="ECO:0000259" key="1">
    <source>
        <dbReference type="Pfam" id="PF05504"/>
    </source>
</evidence>
<dbReference type="Proteomes" id="UP000286268">
    <property type="component" value="Chromosome"/>
</dbReference>
<dbReference type="InterPro" id="IPR038501">
    <property type="entry name" value="Spore_GerAC_C_sf"/>
</dbReference>
<protein>
    <recommendedName>
        <fullName evidence="1">Spore germination GerAC-like C-terminal domain-containing protein</fullName>
    </recommendedName>
</protein>
<dbReference type="GO" id="GO:0009847">
    <property type="term" value="P:spore germination"/>
    <property type="evidence" value="ECO:0007669"/>
    <property type="project" value="InterPro"/>
</dbReference>
<keyword evidence="3" id="KW-1185">Reference proteome</keyword>
<dbReference type="Gene3D" id="3.30.300.210">
    <property type="entry name" value="Nutrient germinant receptor protein C, domain 3"/>
    <property type="match status" value="1"/>
</dbReference>
<dbReference type="KEGG" id="cmah:C1I91_25780"/>
<feature type="domain" description="Spore germination GerAC-like C-terminal" evidence="1">
    <location>
        <begin position="2"/>
        <end position="146"/>
    </location>
</feature>
<evidence type="ECO:0000313" key="3">
    <source>
        <dbReference type="Proteomes" id="UP000286268"/>
    </source>
</evidence>
<name>A0A410E0B0_9CLOT</name>
<dbReference type="InterPro" id="IPR046953">
    <property type="entry name" value="Spore_GerAC-like_C"/>
</dbReference>
<proteinExistence type="predicted"/>
<reference evidence="2 3" key="1">
    <citation type="submission" date="2018-01" db="EMBL/GenBank/DDBJ databases">
        <title>Genome Sequencing and Assembly of Anaerobacter polyendosporus strain CT4.</title>
        <authorList>
            <person name="Tachaapaikoon C."/>
            <person name="Sutheeworapong S."/>
            <person name="Jenjaroenpun P."/>
            <person name="Wongsurawat T."/>
            <person name="Nookeaw I."/>
            <person name="Cheawchanlertfa P."/>
            <person name="Kosugi A."/>
            <person name="Cheevadhanarak S."/>
            <person name="Ratanakhanokchai K."/>
        </authorList>
    </citation>
    <scope>NUCLEOTIDE SEQUENCE [LARGE SCALE GENOMIC DNA]</scope>
    <source>
        <strain evidence="2 3">CT4</strain>
    </source>
</reference>
<dbReference type="PANTHER" id="PTHR35789:SF1">
    <property type="entry name" value="SPORE GERMINATION PROTEIN B3"/>
    <property type="match status" value="1"/>
</dbReference>
<accession>A0A410E0B0</accession>
<sequence>MEKDESKFFNILNNTIRSSSLEYNYDGNKVPMGFGINKSKTKIKIKKPYNNNLTFDIKTQIDAALEEVSEDYKDTNRIEEELELYIKDKLTHLCEKLKENKLDTLNLQRIYWAKNSSYNLSDDWLEGKYSKVNFNISVKVDINSSGVLKMRY</sequence>
<dbReference type="PANTHER" id="PTHR35789">
    <property type="entry name" value="SPORE GERMINATION PROTEIN B3"/>
    <property type="match status" value="1"/>
</dbReference>
<organism evidence="2 3">
    <name type="scientific">Clostridium manihotivorum</name>
    <dbReference type="NCBI Taxonomy" id="2320868"/>
    <lineage>
        <taxon>Bacteria</taxon>
        <taxon>Bacillati</taxon>
        <taxon>Bacillota</taxon>
        <taxon>Clostridia</taxon>
        <taxon>Eubacteriales</taxon>
        <taxon>Clostridiaceae</taxon>
        <taxon>Clostridium</taxon>
    </lineage>
</organism>
<dbReference type="EMBL" id="CP025746">
    <property type="protein sequence ID" value="QAA34772.1"/>
    <property type="molecule type" value="Genomic_DNA"/>
</dbReference>
<gene>
    <name evidence="2" type="ORF">C1I91_25780</name>
</gene>
<dbReference type="GO" id="GO:0016020">
    <property type="term" value="C:membrane"/>
    <property type="evidence" value="ECO:0007669"/>
    <property type="project" value="InterPro"/>
</dbReference>